<comment type="caution">
    <text evidence="3">The sequence shown here is derived from an EMBL/GenBank/DDBJ whole genome shotgun (WGS) entry which is preliminary data.</text>
</comment>
<evidence type="ECO:0000313" key="3">
    <source>
        <dbReference type="EMBL" id="OMJ79314.1"/>
    </source>
</evidence>
<sequence length="270" mass="32215">MEAFQKSTSVLWETGNYLAQLERENELIEKQLQDLLGTPVLTEEETIKQYDLPYKTQSPQSSNRNKTDRESLYQQQISYLENKIENYIDQIKNLENIIKDKDNYISQLEKKPQRTASPMREIMRDPPVIQTVFATNLKRREKELERKIVDYEKKMGEERKAMQRLQNLNRNLLGKFKEAQERESDIKGKMEKVYIREARANNLIEENQHLNIINRELHEKVEALESELLKMHENYNLLLSTSIDFEEKSQELYHLNQVLNQKLQTLLKNN</sequence>
<gene>
    <name evidence="3" type="ORF">SteCoe_20695</name>
</gene>
<proteinExistence type="predicted"/>
<dbReference type="AlphaFoldDB" id="A0A1R2BRD4"/>
<protein>
    <submittedName>
        <fullName evidence="3">Uncharacterized protein</fullName>
    </submittedName>
</protein>
<dbReference type="OrthoDB" id="10546238at2759"/>
<feature type="coiled-coil region" evidence="1">
    <location>
        <begin position="77"/>
        <end position="234"/>
    </location>
</feature>
<evidence type="ECO:0000256" key="2">
    <source>
        <dbReference type="SAM" id="MobiDB-lite"/>
    </source>
</evidence>
<keyword evidence="1" id="KW-0175">Coiled coil</keyword>
<reference evidence="3 4" key="1">
    <citation type="submission" date="2016-11" db="EMBL/GenBank/DDBJ databases">
        <title>The macronuclear genome of Stentor coeruleus: a giant cell with tiny introns.</title>
        <authorList>
            <person name="Slabodnick M."/>
            <person name="Ruby J.G."/>
            <person name="Reiff S.B."/>
            <person name="Swart E.C."/>
            <person name="Gosai S."/>
            <person name="Prabakaran S."/>
            <person name="Witkowska E."/>
            <person name="Larue G.E."/>
            <person name="Fisher S."/>
            <person name="Freeman R.M."/>
            <person name="Gunawardena J."/>
            <person name="Chu W."/>
            <person name="Stover N.A."/>
            <person name="Gregory B.D."/>
            <person name="Nowacki M."/>
            <person name="Derisi J."/>
            <person name="Roy S.W."/>
            <person name="Marshall W.F."/>
            <person name="Sood P."/>
        </authorList>
    </citation>
    <scope>NUCLEOTIDE SEQUENCE [LARGE SCALE GENOMIC DNA]</scope>
    <source>
        <strain evidence="3">WM001</strain>
    </source>
</reference>
<evidence type="ECO:0000313" key="4">
    <source>
        <dbReference type="Proteomes" id="UP000187209"/>
    </source>
</evidence>
<name>A0A1R2BRD4_9CILI</name>
<accession>A0A1R2BRD4</accession>
<organism evidence="3 4">
    <name type="scientific">Stentor coeruleus</name>
    <dbReference type="NCBI Taxonomy" id="5963"/>
    <lineage>
        <taxon>Eukaryota</taxon>
        <taxon>Sar</taxon>
        <taxon>Alveolata</taxon>
        <taxon>Ciliophora</taxon>
        <taxon>Postciliodesmatophora</taxon>
        <taxon>Heterotrichea</taxon>
        <taxon>Heterotrichida</taxon>
        <taxon>Stentoridae</taxon>
        <taxon>Stentor</taxon>
    </lineage>
</organism>
<dbReference type="SUPFAM" id="SSF90257">
    <property type="entry name" value="Myosin rod fragments"/>
    <property type="match status" value="1"/>
</dbReference>
<feature type="compositionally biased region" description="Polar residues" evidence="2">
    <location>
        <begin position="55"/>
        <end position="64"/>
    </location>
</feature>
<feature type="region of interest" description="Disordered" evidence="2">
    <location>
        <begin position="51"/>
        <end position="70"/>
    </location>
</feature>
<keyword evidence="4" id="KW-1185">Reference proteome</keyword>
<dbReference type="EMBL" id="MPUH01000477">
    <property type="protein sequence ID" value="OMJ79314.1"/>
    <property type="molecule type" value="Genomic_DNA"/>
</dbReference>
<dbReference type="Proteomes" id="UP000187209">
    <property type="component" value="Unassembled WGS sequence"/>
</dbReference>
<evidence type="ECO:0000256" key="1">
    <source>
        <dbReference type="SAM" id="Coils"/>
    </source>
</evidence>